<evidence type="ECO:0000313" key="1">
    <source>
        <dbReference type="EMBL" id="CAK1582923.1"/>
    </source>
</evidence>
<name>A0AAV1KIM8_9NEOP</name>
<proteinExistence type="predicted"/>
<protein>
    <submittedName>
        <fullName evidence="1">Uncharacterized protein</fullName>
    </submittedName>
</protein>
<dbReference type="AlphaFoldDB" id="A0AAV1KIM8"/>
<keyword evidence="2" id="KW-1185">Reference proteome</keyword>
<evidence type="ECO:0000313" key="2">
    <source>
        <dbReference type="Proteomes" id="UP001314205"/>
    </source>
</evidence>
<dbReference type="Proteomes" id="UP001314205">
    <property type="component" value="Unassembled WGS sequence"/>
</dbReference>
<accession>A0AAV1KIM8</accession>
<gene>
    <name evidence="1" type="ORF">PARMNEM_LOCUS4395</name>
</gene>
<dbReference type="EMBL" id="CAVLGL010000046">
    <property type="protein sequence ID" value="CAK1582923.1"/>
    <property type="molecule type" value="Genomic_DNA"/>
</dbReference>
<reference evidence="1 2" key="1">
    <citation type="submission" date="2023-11" db="EMBL/GenBank/DDBJ databases">
        <authorList>
            <person name="Hedman E."/>
            <person name="Englund M."/>
            <person name="Stromberg M."/>
            <person name="Nyberg Akerstrom W."/>
            <person name="Nylinder S."/>
            <person name="Jareborg N."/>
            <person name="Kallberg Y."/>
            <person name="Kronander E."/>
        </authorList>
    </citation>
    <scope>NUCLEOTIDE SEQUENCE [LARGE SCALE GENOMIC DNA]</scope>
</reference>
<comment type="caution">
    <text evidence="1">The sequence shown here is derived from an EMBL/GenBank/DDBJ whole genome shotgun (WGS) entry which is preliminary data.</text>
</comment>
<organism evidence="1 2">
    <name type="scientific">Parnassius mnemosyne</name>
    <name type="common">clouded apollo</name>
    <dbReference type="NCBI Taxonomy" id="213953"/>
    <lineage>
        <taxon>Eukaryota</taxon>
        <taxon>Metazoa</taxon>
        <taxon>Ecdysozoa</taxon>
        <taxon>Arthropoda</taxon>
        <taxon>Hexapoda</taxon>
        <taxon>Insecta</taxon>
        <taxon>Pterygota</taxon>
        <taxon>Neoptera</taxon>
        <taxon>Endopterygota</taxon>
        <taxon>Lepidoptera</taxon>
        <taxon>Glossata</taxon>
        <taxon>Ditrysia</taxon>
        <taxon>Papilionoidea</taxon>
        <taxon>Papilionidae</taxon>
        <taxon>Parnassiinae</taxon>
        <taxon>Parnassini</taxon>
        <taxon>Parnassius</taxon>
        <taxon>Driopa</taxon>
    </lineage>
</organism>
<sequence>MDALQTRRRFNRAANLTVNWIVLLNKTRFDICLYMLHRIRSMSCGSFGGREMVWAVRSTPFQPAGGILAVDIPLGHSQSHNFLETDRTYESNCL</sequence>